<reference evidence="1 2" key="1">
    <citation type="journal article" date="2016" name="Nat. Commun.">
        <title>Thousands of microbial genomes shed light on interconnected biogeochemical processes in an aquifer system.</title>
        <authorList>
            <person name="Anantharaman K."/>
            <person name="Brown C.T."/>
            <person name="Hug L.A."/>
            <person name="Sharon I."/>
            <person name="Castelle C.J."/>
            <person name="Probst A.J."/>
            <person name="Thomas B.C."/>
            <person name="Singh A."/>
            <person name="Wilkins M.J."/>
            <person name="Karaoz U."/>
            <person name="Brodie E.L."/>
            <person name="Williams K.H."/>
            <person name="Hubbard S.S."/>
            <person name="Banfield J.F."/>
        </authorList>
    </citation>
    <scope>NUCLEOTIDE SEQUENCE [LARGE SCALE GENOMIC DNA]</scope>
</reference>
<dbReference type="Proteomes" id="UP000176421">
    <property type="component" value="Unassembled WGS sequence"/>
</dbReference>
<sequence length="295" mass="33180">MSRLISAEGFYRYPSNERAFREDTHFINVSNNLFGVADGNSAAYSPKNPPLLYREGLTGGSMTASVFSSWGLETKFDSVERFVITANRRILREHQDKCKDPTKGNDVGGASFAACKLNDNKLDFIIGGDCFLAAQTKDGCKFWHGFDDAAFETEQADNMAGYAVCLEQTKTAEKPEGDKGLAWDMYYQKYQAKRLRCANRNVGQGGYASLNGDVELVDCWIKEEQIVSPEDTIILGTDGMLWADFRPDKDSRVFMETYLWAGLDGLLRLRDERDYLPHIDRGEYPEASAVVLKFK</sequence>
<protein>
    <recommendedName>
        <fullName evidence="3">PPM-type phosphatase domain-containing protein</fullName>
    </recommendedName>
</protein>
<gene>
    <name evidence="1" type="ORF">A3D35_02235</name>
</gene>
<name>A0A1G2I1I2_9BACT</name>
<comment type="caution">
    <text evidence="1">The sequence shown here is derived from an EMBL/GenBank/DDBJ whole genome shotgun (WGS) entry which is preliminary data.</text>
</comment>
<dbReference type="STRING" id="1802206.A3D35_02235"/>
<proteinExistence type="predicted"/>
<evidence type="ECO:0000313" key="1">
    <source>
        <dbReference type="EMBL" id="OGZ68539.1"/>
    </source>
</evidence>
<accession>A0A1G2I1I2</accession>
<dbReference type="AlphaFoldDB" id="A0A1G2I1I2"/>
<evidence type="ECO:0008006" key="3">
    <source>
        <dbReference type="Google" id="ProtNLM"/>
    </source>
</evidence>
<evidence type="ECO:0000313" key="2">
    <source>
        <dbReference type="Proteomes" id="UP000176421"/>
    </source>
</evidence>
<dbReference type="EMBL" id="MHOS01000021">
    <property type="protein sequence ID" value="OGZ68539.1"/>
    <property type="molecule type" value="Genomic_DNA"/>
</dbReference>
<organism evidence="1 2">
    <name type="scientific">Candidatus Staskawiczbacteria bacterium RIFCSPHIGHO2_02_FULL_34_9</name>
    <dbReference type="NCBI Taxonomy" id="1802206"/>
    <lineage>
        <taxon>Bacteria</taxon>
        <taxon>Candidatus Staskawicziibacteriota</taxon>
    </lineage>
</organism>